<dbReference type="Proteomes" id="UP000001013">
    <property type="component" value="Chromosome"/>
</dbReference>
<keyword evidence="4" id="KW-1185">Reference proteome</keyword>
<reference evidence="3 4" key="1">
    <citation type="journal article" date="1999" name="Genetics">
        <title>Divergence of the hyperthermophilic archaea Pyrococcus furiosus and P. horikoshii inferred from complete genomic sequences.</title>
        <authorList>
            <person name="Maeder D.L."/>
            <person name="Weiss R.B."/>
            <person name="Dunn D.M."/>
            <person name="Cherry J.L."/>
            <person name="Gonzalez J.M."/>
            <person name="DiRuggiero J."/>
            <person name="Robb F.T."/>
        </authorList>
    </citation>
    <scope>NUCLEOTIDE SEQUENCE [LARGE SCALE GENOMIC DNA]</scope>
    <source>
        <strain evidence="4">ATCC 43587 / DSM 3638 / JCM 8422 / Vc1</strain>
    </source>
</reference>
<feature type="transmembrane region" description="Helical" evidence="1">
    <location>
        <begin position="7"/>
        <end position="26"/>
    </location>
</feature>
<dbReference type="STRING" id="186497.PF0806"/>
<dbReference type="PaxDb" id="186497-PF0806"/>
<name>Q8U2M7_PYRFU</name>
<dbReference type="GeneID" id="24883620"/>
<dbReference type="AlphaFoldDB" id="Q8U2M7"/>
<evidence type="ECO:0000259" key="2">
    <source>
        <dbReference type="Pfam" id="PF14258"/>
    </source>
</evidence>
<evidence type="ECO:0000313" key="4">
    <source>
        <dbReference type="Proteomes" id="UP000001013"/>
    </source>
</evidence>
<feature type="domain" description="DUF4350" evidence="2">
    <location>
        <begin position="35"/>
        <end position="127"/>
    </location>
</feature>
<dbReference type="InterPro" id="IPR025646">
    <property type="entry name" value="DUF4350"/>
</dbReference>
<gene>
    <name evidence="3" type="ordered locus">PF0806</name>
</gene>
<dbReference type="Pfam" id="PF14258">
    <property type="entry name" value="DUF4350"/>
    <property type="match status" value="1"/>
</dbReference>
<dbReference type="EMBL" id="AE009950">
    <property type="protein sequence ID" value="AAL80930.1"/>
    <property type="molecule type" value="Genomic_DNA"/>
</dbReference>
<dbReference type="PATRIC" id="fig|186497.12.peg.854"/>
<keyword evidence="1" id="KW-0812">Transmembrane</keyword>
<protein>
    <recommendedName>
        <fullName evidence="2">DUF4350 domain-containing protein</fullName>
    </recommendedName>
</protein>
<dbReference type="eggNOG" id="arCOG01314">
    <property type="taxonomic scope" value="Archaea"/>
</dbReference>
<accession>Q8U2M7</accession>
<keyword evidence="1" id="KW-1133">Transmembrane helix</keyword>
<evidence type="ECO:0000256" key="1">
    <source>
        <dbReference type="SAM" id="Phobius"/>
    </source>
</evidence>
<dbReference type="HOGENOM" id="CLU_1292073_0_0_2"/>
<evidence type="ECO:0000313" key="3">
    <source>
        <dbReference type="EMBL" id="AAL80930.1"/>
    </source>
</evidence>
<sequence>MRVIYAIMLIFGLGFLILPISIPVFLSNAEFSILNNKWNGLSSFAKLVYEEKGIVIPITDSLNNFDFREGTLIIAGPDLSYSALEVERIKEFLENGGTVIIMDDFGTGNQILERLNLTLKFSRKVPVDPLYFKDYRLPIIVNIEDQELAKNVEEIILNYPSVITGGEGEAFTSKVTLLGSNFGQYPVLVELSYGKGGSSYSQIQACSPTTCFP</sequence>
<dbReference type="KEGG" id="pfu:PF0806"/>
<dbReference type="RefSeq" id="WP_011011936.1">
    <property type="nucleotide sequence ID" value="NC_003413.1"/>
</dbReference>
<keyword evidence="1" id="KW-0472">Membrane</keyword>
<dbReference type="PhylomeDB" id="Q8U2M7"/>
<organism evidence="3 4">
    <name type="scientific">Pyrococcus furiosus (strain ATCC 43587 / DSM 3638 / JCM 8422 / Vc1)</name>
    <dbReference type="NCBI Taxonomy" id="186497"/>
    <lineage>
        <taxon>Archaea</taxon>
        <taxon>Methanobacteriati</taxon>
        <taxon>Methanobacteriota</taxon>
        <taxon>Thermococci</taxon>
        <taxon>Thermococcales</taxon>
        <taxon>Thermococcaceae</taxon>
        <taxon>Pyrococcus</taxon>
    </lineage>
</organism>
<proteinExistence type="predicted"/>